<feature type="non-terminal residue" evidence="1">
    <location>
        <position position="1"/>
    </location>
</feature>
<name>A0A067MIH4_BOTB1</name>
<dbReference type="OrthoDB" id="3268677at2759"/>
<proteinExistence type="predicted"/>
<dbReference type="InParanoid" id="A0A067MIH4"/>
<gene>
    <name evidence="1" type="ORF">BOTBODRAFT_78373</name>
</gene>
<sequence length="227" mass="26318">RDVERVDRQDDLAAARLFSAATLGFVLEKHSGHLALIVYLFIFGEMVDAWQNRCIHHITRIRMVLRIRFFLMAWRAHVLAHPEYALDIQFISRESFDIFTYVCESLLLLVLVYRDHFPQYPLLPWLHSTESCEHVFGCMRKPKTDFDIADLLYFMPKLMIYMSGTFGDLSPEQKENATAAGYHHTYFDTRDLDIPALMTWPTDAELEKVSLMAAQEAEQLLTVLGVA</sequence>
<keyword evidence="2" id="KW-1185">Reference proteome</keyword>
<protein>
    <submittedName>
        <fullName evidence="1">Uncharacterized protein</fullName>
    </submittedName>
</protein>
<evidence type="ECO:0000313" key="1">
    <source>
        <dbReference type="EMBL" id="KDQ15593.1"/>
    </source>
</evidence>
<reference evidence="2" key="1">
    <citation type="journal article" date="2014" name="Proc. Natl. Acad. Sci. U.S.A.">
        <title>Extensive sampling of basidiomycete genomes demonstrates inadequacy of the white-rot/brown-rot paradigm for wood decay fungi.</title>
        <authorList>
            <person name="Riley R."/>
            <person name="Salamov A.A."/>
            <person name="Brown D.W."/>
            <person name="Nagy L.G."/>
            <person name="Floudas D."/>
            <person name="Held B.W."/>
            <person name="Levasseur A."/>
            <person name="Lombard V."/>
            <person name="Morin E."/>
            <person name="Otillar R."/>
            <person name="Lindquist E.A."/>
            <person name="Sun H."/>
            <person name="LaButti K.M."/>
            <person name="Schmutz J."/>
            <person name="Jabbour D."/>
            <person name="Luo H."/>
            <person name="Baker S.E."/>
            <person name="Pisabarro A.G."/>
            <person name="Walton J.D."/>
            <person name="Blanchette R.A."/>
            <person name="Henrissat B."/>
            <person name="Martin F."/>
            <person name="Cullen D."/>
            <person name="Hibbett D.S."/>
            <person name="Grigoriev I.V."/>
        </authorList>
    </citation>
    <scope>NUCLEOTIDE SEQUENCE [LARGE SCALE GENOMIC DNA]</scope>
    <source>
        <strain evidence="2">FD-172 SS1</strain>
    </source>
</reference>
<dbReference type="HOGENOM" id="CLU_108765_0_0_1"/>
<dbReference type="Proteomes" id="UP000027195">
    <property type="component" value="Unassembled WGS sequence"/>
</dbReference>
<accession>A0A067MIH4</accession>
<organism evidence="1 2">
    <name type="scientific">Botryobasidium botryosum (strain FD-172 SS1)</name>
    <dbReference type="NCBI Taxonomy" id="930990"/>
    <lineage>
        <taxon>Eukaryota</taxon>
        <taxon>Fungi</taxon>
        <taxon>Dikarya</taxon>
        <taxon>Basidiomycota</taxon>
        <taxon>Agaricomycotina</taxon>
        <taxon>Agaricomycetes</taxon>
        <taxon>Cantharellales</taxon>
        <taxon>Botryobasidiaceae</taxon>
        <taxon>Botryobasidium</taxon>
    </lineage>
</organism>
<evidence type="ECO:0000313" key="2">
    <source>
        <dbReference type="Proteomes" id="UP000027195"/>
    </source>
</evidence>
<dbReference type="EMBL" id="KL198031">
    <property type="protein sequence ID" value="KDQ15593.1"/>
    <property type="molecule type" value="Genomic_DNA"/>
</dbReference>
<feature type="non-terminal residue" evidence="1">
    <location>
        <position position="227"/>
    </location>
</feature>
<dbReference type="AlphaFoldDB" id="A0A067MIH4"/>
<dbReference type="STRING" id="930990.A0A067MIH4"/>